<evidence type="ECO:0000313" key="1">
    <source>
        <dbReference type="EMBL" id="GAA2674743.1"/>
    </source>
</evidence>
<dbReference type="Proteomes" id="UP001499989">
    <property type="component" value="Unassembled WGS sequence"/>
</dbReference>
<proteinExistence type="predicted"/>
<sequence>MPLGVTQVFYESKGRPAGGQNRRGQCLWVKPVDDGQHAGSLCREERRQRLLFRAFRVHGRMVAVTTDNRGSLMPE</sequence>
<comment type="caution">
    <text evidence="1">The sequence shown here is derived from an EMBL/GenBank/DDBJ whole genome shotgun (WGS) entry which is preliminary data.</text>
</comment>
<keyword evidence="2" id="KW-1185">Reference proteome</keyword>
<organism evidence="1 2">
    <name type="scientific">Streptomyces violaceolatus</name>
    <dbReference type="NCBI Taxonomy" id="67378"/>
    <lineage>
        <taxon>Bacteria</taxon>
        <taxon>Bacillati</taxon>
        <taxon>Actinomycetota</taxon>
        <taxon>Actinomycetes</taxon>
        <taxon>Kitasatosporales</taxon>
        <taxon>Streptomycetaceae</taxon>
        <taxon>Streptomyces</taxon>
        <taxon>Streptomyces violaceoruber group</taxon>
    </lineage>
</organism>
<gene>
    <name evidence="1" type="ORF">GCM10010310_16750</name>
</gene>
<protein>
    <submittedName>
        <fullName evidence="1">Uncharacterized protein</fullName>
    </submittedName>
</protein>
<dbReference type="EMBL" id="BAAASK010000003">
    <property type="protein sequence ID" value="GAA2674743.1"/>
    <property type="molecule type" value="Genomic_DNA"/>
</dbReference>
<accession>A0ABN3SDW2</accession>
<name>A0ABN3SDW2_9ACTN</name>
<reference evidence="1 2" key="1">
    <citation type="journal article" date="2019" name="Int. J. Syst. Evol. Microbiol.">
        <title>The Global Catalogue of Microorganisms (GCM) 10K type strain sequencing project: providing services to taxonomists for standard genome sequencing and annotation.</title>
        <authorList>
            <consortium name="The Broad Institute Genomics Platform"/>
            <consortium name="The Broad Institute Genome Sequencing Center for Infectious Disease"/>
            <person name="Wu L."/>
            <person name="Ma J."/>
        </authorList>
    </citation>
    <scope>NUCLEOTIDE SEQUENCE [LARGE SCALE GENOMIC DNA]</scope>
    <source>
        <strain evidence="1 2">JCM 4531</strain>
    </source>
</reference>
<evidence type="ECO:0000313" key="2">
    <source>
        <dbReference type="Proteomes" id="UP001499989"/>
    </source>
</evidence>